<dbReference type="Proteomes" id="UP000050836">
    <property type="component" value="Unassembled WGS sequence"/>
</dbReference>
<comment type="caution">
    <text evidence="1">The sequence shown here is derived from an EMBL/GenBank/DDBJ whole genome shotgun (WGS) entry which is preliminary data.</text>
</comment>
<evidence type="ECO:0000313" key="1">
    <source>
        <dbReference type="EMBL" id="KRG40642.1"/>
    </source>
</evidence>
<reference evidence="1 2" key="1">
    <citation type="submission" date="2015-10" db="EMBL/GenBank/DDBJ databases">
        <title>Genome sequencing and analysis of members of genus Stenotrophomonas.</title>
        <authorList>
            <person name="Patil P.P."/>
            <person name="Midha S."/>
            <person name="Patil P.B."/>
        </authorList>
    </citation>
    <scope>NUCLEOTIDE SEQUENCE [LARGE SCALE GENOMIC DNA]</scope>
    <source>
        <strain evidence="1 2">JCM 9942</strain>
    </source>
</reference>
<protein>
    <submittedName>
        <fullName evidence="1">Uncharacterized protein</fullName>
    </submittedName>
</protein>
<gene>
    <name evidence="1" type="ORF">ARC78_12480</name>
</gene>
<name>A0A0R0ADR1_9GAMM</name>
<sequence>MNHELLWHSPCIRLEEGEGAGKAGAVNALGDLLRERNDLQPSCLTGAGRKAGAAAQRRDAVTRVHAQSTLA</sequence>
<proteinExistence type="predicted"/>
<evidence type="ECO:0000313" key="2">
    <source>
        <dbReference type="Proteomes" id="UP000050836"/>
    </source>
</evidence>
<dbReference type="AlphaFoldDB" id="A0A0R0ADR1"/>
<accession>A0A0R0ADR1</accession>
<keyword evidence="2" id="KW-1185">Reference proteome</keyword>
<dbReference type="RefSeq" id="WP_054659822.1">
    <property type="nucleotide sequence ID" value="NZ_BAZI01000244.1"/>
</dbReference>
<dbReference type="EMBL" id="LLXS01000032">
    <property type="protein sequence ID" value="KRG40642.1"/>
    <property type="molecule type" value="Genomic_DNA"/>
</dbReference>
<organism evidence="1 2">
    <name type="scientific">Stenotrophomonas pictorum JCM 9942</name>
    <dbReference type="NCBI Taxonomy" id="1236960"/>
    <lineage>
        <taxon>Bacteria</taxon>
        <taxon>Pseudomonadati</taxon>
        <taxon>Pseudomonadota</taxon>
        <taxon>Gammaproteobacteria</taxon>
        <taxon>Lysobacterales</taxon>
        <taxon>Lysobacteraceae</taxon>
        <taxon>Stenotrophomonas</taxon>
    </lineage>
</organism>